<reference evidence="2 3" key="1">
    <citation type="submission" date="2015-05" db="EMBL/GenBank/DDBJ databases">
        <title>Evolution of Trichinella species and genotypes.</title>
        <authorList>
            <person name="Korhonen P.K."/>
            <person name="Edoardo P."/>
            <person name="Giuseppe L.R."/>
            <person name="Gasser R.B."/>
        </authorList>
    </citation>
    <scope>NUCLEOTIDE SEQUENCE [LARGE SCALE GENOMIC DNA]</scope>
    <source>
        <strain evidence="2">ISS10</strain>
    </source>
</reference>
<organism evidence="2 3">
    <name type="scientific">Trichinella nativa</name>
    <dbReference type="NCBI Taxonomy" id="6335"/>
    <lineage>
        <taxon>Eukaryota</taxon>
        <taxon>Metazoa</taxon>
        <taxon>Ecdysozoa</taxon>
        <taxon>Nematoda</taxon>
        <taxon>Enoplea</taxon>
        <taxon>Dorylaimia</taxon>
        <taxon>Trichinellida</taxon>
        <taxon>Trichinellidae</taxon>
        <taxon>Trichinella</taxon>
    </lineage>
</organism>
<evidence type="ECO:0000313" key="2">
    <source>
        <dbReference type="EMBL" id="KRZ46933.1"/>
    </source>
</evidence>
<dbReference type="Proteomes" id="UP000054721">
    <property type="component" value="Unassembled WGS sequence"/>
</dbReference>
<evidence type="ECO:0000256" key="1">
    <source>
        <dbReference type="SAM" id="MobiDB-lite"/>
    </source>
</evidence>
<name>A0A0V1KJ67_9BILA</name>
<protein>
    <submittedName>
        <fullName evidence="2">Uncharacterized protein</fullName>
    </submittedName>
</protein>
<dbReference type="EMBL" id="JYDW01001769">
    <property type="protein sequence ID" value="KRZ46933.1"/>
    <property type="molecule type" value="Genomic_DNA"/>
</dbReference>
<proteinExistence type="predicted"/>
<comment type="caution">
    <text evidence="2">The sequence shown here is derived from an EMBL/GenBank/DDBJ whole genome shotgun (WGS) entry which is preliminary data.</text>
</comment>
<accession>A0A0V1KJ67</accession>
<feature type="compositionally biased region" description="Basic and acidic residues" evidence="1">
    <location>
        <begin position="17"/>
        <end position="26"/>
    </location>
</feature>
<dbReference type="AlphaFoldDB" id="A0A0V1KJ67"/>
<evidence type="ECO:0000313" key="3">
    <source>
        <dbReference type="Proteomes" id="UP000054721"/>
    </source>
</evidence>
<gene>
    <name evidence="2" type="ORF">T02_12906</name>
</gene>
<feature type="region of interest" description="Disordered" evidence="1">
    <location>
        <begin position="1"/>
        <end position="36"/>
    </location>
</feature>
<sequence>MGNFGDSIGNGSQRQSLELRRKDGLSRDYPTQGSIP</sequence>
<keyword evidence="3" id="KW-1185">Reference proteome</keyword>